<organism evidence="1 2">
    <name type="scientific">Peronosclerospora sorghi</name>
    <dbReference type="NCBI Taxonomy" id="230839"/>
    <lineage>
        <taxon>Eukaryota</taxon>
        <taxon>Sar</taxon>
        <taxon>Stramenopiles</taxon>
        <taxon>Oomycota</taxon>
        <taxon>Peronosporomycetes</taxon>
        <taxon>Peronosporales</taxon>
        <taxon>Peronosporaceae</taxon>
        <taxon>Peronosclerospora</taxon>
    </lineage>
</organism>
<keyword evidence="2" id="KW-1185">Reference proteome</keyword>
<dbReference type="EMBL" id="CM047585">
    <property type="protein sequence ID" value="KAI9910774.1"/>
    <property type="molecule type" value="Genomic_DNA"/>
</dbReference>
<gene>
    <name evidence="1" type="ORF">PsorP6_010608</name>
</gene>
<comment type="caution">
    <text evidence="1">The sequence shown here is derived from an EMBL/GenBank/DDBJ whole genome shotgun (WGS) entry which is preliminary data.</text>
</comment>
<dbReference type="Proteomes" id="UP001163321">
    <property type="component" value="Chromosome 6"/>
</dbReference>
<accession>A0ACC0VY39</accession>
<protein>
    <submittedName>
        <fullName evidence="1">Uncharacterized protein</fullName>
    </submittedName>
</protein>
<name>A0ACC0VY39_9STRA</name>
<proteinExistence type="predicted"/>
<evidence type="ECO:0000313" key="1">
    <source>
        <dbReference type="EMBL" id="KAI9910774.1"/>
    </source>
</evidence>
<sequence length="132" mass="15273">MEAPFYALSYVAQNAFHHIEYHLDETANQYIQWRFQSGEDMELLAKETKIKSTLKAETRFGDLADFFANEKIALRHFYAEKFTSDNVTVCPATMAQILKNLMQKKNLPLYPLSGWGGCDRYHHDPPEAPKLD</sequence>
<reference evidence="1 2" key="1">
    <citation type="journal article" date="2022" name="bioRxiv">
        <title>The genome of the oomycete Peronosclerospora sorghi, a cosmopolitan pathogen of maize and sorghum, is inflated with dispersed pseudogenes.</title>
        <authorList>
            <person name="Fletcher K."/>
            <person name="Martin F."/>
            <person name="Isakeit T."/>
            <person name="Cavanaugh K."/>
            <person name="Magill C."/>
            <person name="Michelmore R."/>
        </authorList>
    </citation>
    <scope>NUCLEOTIDE SEQUENCE [LARGE SCALE GENOMIC DNA]</scope>
    <source>
        <strain evidence="1">P6</strain>
    </source>
</reference>
<evidence type="ECO:0000313" key="2">
    <source>
        <dbReference type="Proteomes" id="UP001163321"/>
    </source>
</evidence>